<dbReference type="OrthoDB" id="3040360at2759"/>
<gene>
    <name evidence="1" type="ORF">ARMGADRAFT_1163509</name>
</gene>
<keyword evidence="2" id="KW-1185">Reference proteome</keyword>
<dbReference type="AlphaFoldDB" id="A0A2H3E357"/>
<name>A0A2H3E357_ARMGA</name>
<protein>
    <submittedName>
        <fullName evidence="1">Uncharacterized protein</fullName>
    </submittedName>
</protein>
<sequence length="170" mass="19310">MGGSPESLAAFATEIHRTIHVFFRAHAALLFRKKQATLAVGTFIKKWDIKIPKAVSLYPRHVPILVMTTMTLLDFIGELHVHWMLEGHQIFGCLRVLLKGLRTVEHIQAIHGLAVRSKGGCLRSEGEEKYSREVLETFLQAFLDASSKVMNDMSLIGTSRLCRDCYQRRF</sequence>
<dbReference type="Proteomes" id="UP000217790">
    <property type="component" value="Unassembled WGS sequence"/>
</dbReference>
<dbReference type="EMBL" id="KZ293651">
    <property type="protein sequence ID" value="PBK95767.1"/>
    <property type="molecule type" value="Genomic_DNA"/>
</dbReference>
<accession>A0A2H3E357</accession>
<dbReference type="InParanoid" id="A0A2H3E357"/>
<evidence type="ECO:0000313" key="1">
    <source>
        <dbReference type="EMBL" id="PBK95767.1"/>
    </source>
</evidence>
<evidence type="ECO:0000313" key="2">
    <source>
        <dbReference type="Proteomes" id="UP000217790"/>
    </source>
</evidence>
<organism evidence="1 2">
    <name type="scientific">Armillaria gallica</name>
    <name type="common">Bulbous honey fungus</name>
    <name type="synonym">Armillaria bulbosa</name>
    <dbReference type="NCBI Taxonomy" id="47427"/>
    <lineage>
        <taxon>Eukaryota</taxon>
        <taxon>Fungi</taxon>
        <taxon>Dikarya</taxon>
        <taxon>Basidiomycota</taxon>
        <taxon>Agaricomycotina</taxon>
        <taxon>Agaricomycetes</taxon>
        <taxon>Agaricomycetidae</taxon>
        <taxon>Agaricales</taxon>
        <taxon>Marasmiineae</taxon>
        <taxon>Physalacriaceae</taxon>
        <taxon>Armillaria</taxon>
    </lineage>
</organism>
<proteinExistence type="predicted"/>
<reference evidence="2" key="1">
    <citation type="journal article" date="2017" name="Nat. Ecol. Evol.">
        <title>Genome expansion and lineage-specific genetic innovations in the forest pathogenic fungi Armillaria.</title>
        <authorList>
            <person name="Sipos G."/>
            <person name="Prasanna A.N."/>
            <person name="Walter M.C."/>
            <person name="O'Connor E."/>
            <person name="Balint B."/>
            <person name="Krizsan K."/>
            <person name="Kiss B."/>
            <person name="Hess J."/>
            <person name="Varga T."/>
            <person name="Slot J."/>
            <person name="Riley R."/>
            <person name="Boka B."/>
            <person name="Rigling D."/>
            <person name="Barry K."/>
            <person name="Lee J."/>
            <person name="Mihaltcheva S."/>
            <person name="LaButti K."/>
            <person name="Lipzen A."/>
            <person name="Waldron R."/>
            <person name="Moloney N.M."/>
            <person name="Sperisen C."/>
            <person name="Kredics L."/>
            <person name="Vagvoelgyi C."/>
            <person name="Patrignani A."/>
            <person name="Fitzpatrick D."/>
            <person name="Nagy I."/>
            <person name="Doyle S."/>
            <person name="Anderson J.B."/>
            <person name="Grigoriev I.V."/>
            <person name="Gueldener U."/>
            <person name="Muensterkoetter M."/>
            <person name="Nagy L.G."/>
        </authorList>
    </citation>
    <scope>NUCLEOTIDE SEQUENCE [LARGE SCALE GENOMIC DNA]</scope>
    <source>
        <strain evidence="2">Ar21-2</strain>
    </source>
</reference>